<proteinExistence type="predicted"/>
<sequence>MIARACEESTSTDPLEVFEEVTSLPFVRMHGPEHHVLDGACLLAAYRNAGGKIDLDAALAELASRGLKMPGAMCGMWGACGSTTSVGAALSIIEGTGPLTTDESWGGHLAVSSQALLKMAEVGGPRCCKRDAYISLREGTRYVCDSLGIKLGWHEPRCKFHQRNAQCLGERCPFFPPA</sequence>
<name>A0A6N7XBF9_9ACTN</name>
<dbReference type="Proteomes" id="UP000469325">
    <property type="component" value="Unassembled WGS sequence"/>
</dbReference>
<evidence type="ECO:0000313" key="3">
    <source>
        <dbReference type="Proteomes" id="UP000469325"/>
    </source>
</evidence>
<evidence type="ECO:0000259" key="1">
    <source>
        <dbReference type="Pfam" id="PF18978"/>
    </source>
</evidence>
<comment type="caution">
    <text evidence="2">The sequence shown here is derived from an EMBL/GenBank/DDBJ whole genome shotgun (WGS) entry which is preliminary data.</text>
</comment>
<organism evidence="2 3">
    <name type="scientific">Olsenella porci</name>
    <dbReference type="NCBI Taxonomy" id="2652279"/>
    <lineage>
        <taxon>Bacteria</taxon>
        <taxon>Bacillati</taxon>
        <taxon>Actinomycetota</taxon>
        <taxon>Coriobacteriia</taxon>
        <taxon>Coriobacteriales</taxon>
        <taxon>Atopobiaceae</taxon>
        <taxon>Olsenella</taxon>
    </lineage>
</organism>
<protein>
    <recommendedName>
        <fullName evidence="1">DUF5714 domain-containing protein</fullName>
    </recommendedName>
</protein>
<feature type="domain" description="DUF5714" evidence="1">
    <location>
        <begin position="2"/>
        <end position="175"/>
    </location>
</feature>
<dbReference type="InterPro" id="IPR043768">
    <property type="entry name" value="DUF5714"/>
</dbReference>
<accession>A0A6N7XBF9</accession>
<gene>
    <name evidence="2" type="ORF">FYJ68_07355</name>
</gene>
<keyword evidence="3" id="KW-1185">Reference proteome</keyword>
<dbReference type="EMBL" id="VUNC01000005">
    <property type="protein sequence ID" value="MST72922.1"/>
    <property type="molecule type" value="Genomic_DNA"/>
</dbReference>
<dbReference type="AlphaFoldDB" id="A0A6N7XBF9"/>
<reference evidence="2 3" key="1">
    <citation type="submission" date="2019-08" db="EMBL/GenBank/DDBJ databases">
        <title>In-depth cultivation of the pig gut microbiome towards novel bacterial diversity and tailored functional studies.</title>
        <authorList>
            <person name="Wylensek D."/>
            <person name="Hitch T.C.A."/>
            <person name="Clavel T."/>
        </authorList>
    </citation>
    <scope>NUCLEOTIDE SEQUENCE [LARGE SCALE GENOMIC DNA]</scope>
    <source>
        <strain evidence="2 3">CA-Schmier-601-WT-1</strain>
    </source>
</reference>
<evidence type="ECO:0000313" key="2">
    <source>
        <dbReference type="EMBL" id="MST72922.1"/>
    </source>
</evidence>
<dbReference type="Pfam" id="PF18978">
    <property type="entry name" value="DUF5714"/>
    <property type="match status" value="1"/>
</dbReference>